<keyword evidence="1" id="KW-1133">Transmembrane helix</keyword>
<dbReference type="EMBL" id="JBDFQZ010000013">
    <property type="protein sequence ID" value="KAK9668609.1"/>
    <property type="molecule type" value="Genomic_DNA"/>
</dbReference>
<evidence type="ECO:0000313" key="2">
    <source>
        <dbReference type="EMBL" id="KAK9668609.1"/>
    </source>
</evidence>
<feature type="transmembrane region" description="Helical" evidence="1">
    <location>
        <begin position="82"/>
        <end position="99"/>
    </location>
</feature>
<proteinExistence type="predicted"/>
<keyword evidence="1" id="KW-0812">Transmembrane</keyword>
<comment type="caution">
    <text evidence="2">The sequence shown here is derived from an EMBL/GenBank/DDBJ whole genome shotgun (WGS) entry which is preliminary data.</text>
</comment>
<name>A0AAW1GUR8_SAPOF</name>
<keyword evidence="3" id="KW-1185">Reference proteome</keyword>
<keyword evidence="1" id="KW-0472">Membrane</keyword>
<protein>
    <submittedName>
        <fullName evidence="2">Uncharacterized protein</fullName>
    </submittedName>
</protein>
<dbReference type="Proteomes" id="UP001443914">
    <property type="component" value="Unassembled WGS sequence"/>
</dbReference>
<evidence type="ECO:0000256" key="1">
    <source>
        <dbReference type="SAM" id="Phobius"/>
    </source>
</evidence>
<feature type="transmembrane region" description="Helical" evidence="1">
    <location>
        <begin position="19"/>
        <end position="38"/>
    </location>
</feature>
<gene>
    <name evidence="2" type="ORF">RND81_13G072100</name>
</gene>
<feature type="transmembrane region" description="Helical" evidence="1">
    <location>
        <begin position="50"/>
        <end position="76"/>
    </location>
</feature>
<dbReference type="AlphaFoldDB" id="A0AAW1GUR8"/>
<organism evidence="2 3">
    <name type="scientific">Saponaria officinalis</name>
    <name type="common">Common soapwort</name>
    <name type="synonym">Lychnis saponaria</name>
    <dbReference type="NCBI Taxonomy" id="3572"/>
    <lineage>
        <taxon>Eukaryota</taxon>
        <taxon>Viridiplantae</taxon>
        <taxon>Streptophyta</taxon>
        <taxon>Embryophyta</taxon>
        <taxon>Tracheophyta</taxon>
        <taxon>Spermatophyta</taxon>
        <taxon>Magnoliopsida</taxon>
        <taxon>eudicotyledons</taxon>
        <taxon>Gunneridae</taxon>
        <taxon>Pentapetalae</taxon>
        <taxon>Caryophyllales</taxon>
        <taxon>Caryophyllaceae</taxon>
        <taxon>Caryophylleae</taxon>
        <taxon>Saponaria</taxon>
    </lineage>
</organism>
<accession>A0AAW1GUR8</accession>
<reference evidence="2" key="1">
    <citation type="submission" date="2024-03" db="EMBL/GenBank/DDBJ databases">
        <title>WGS assembly of Saponaria officinalis var. Norfolk2.</title>
        <authorList>
            <person name="Jenkins J."/>
            <person name="Shu S."/>
            <person name="Grimwood J."/>
            <person name="Barry K."/>
            <person name="Goodstein D."/>
            <person name="Schmutz J."/>
            <person name="Leebens-Mack J."/>
            <person name="Osbourn A."/>
        </authorList>
    </citation>
    <scope>NUCLEOTIDE SEQUENCE [LARGE SCALE GENOMIC DNA]</scope>
    <source>
        <strain evidence="2">JIC</strain>
    </source>
</reference>
<sequence>MLVLRYCCGCSYDTGSLRLLLLTHYVIVQCVIVSAVVTDSSRCCECTSLFLLYCYCGYYMLLPLFVVCWYVTALLLLRCCYYYGHVLLCLNWYCIGVVARDLRPRDCIGVVARALRPRDCIGVVARALRPRDCTGVMARALRPRELYENEYR</sequence>
<evidence type="ECO:0000313" key="3">
    <source>
        <dbReference type="Proteomes" id="UP001443914"/>
    </source>
</evidence>